<reference evidence="1 2" key="1">
    <citation type="submission" date="2016-07" db="EMBL/GenBank/DDBJ databases">
        <title>Pervasive Adenine N6-methylation of Active Genes in Fungi.</title>
        <authorList>
            <consortium name="DOE Joint Genome Institute"/>
            <person name="Mondo S.J."/>
            <person name="Dannebaum R.O."/>
            <person name="Kuo R.C."/>
            <person name="Labutti K."/>
            <person name="Haridas S."/>
            <person name="Kuo A."/>
            <person name="Salamov A."/>
            <person name="Ahrendt S.R."/>
            <person name="Lipzen A."/>
            <person name="Sullivan W."/>
            <person name="Andreopoulos W.B."/>
            <person name="Clum A."/>
            <person name="Lindquist E."/>
            <person name="Daum C."/>
            <person name="Ramamoorthy G.K."/>
            <person name="Gryganskyi A."/>
            <person name="Culley D."/>
            <person name="Magnuson J.K."/>
            <person name="James T.Y."/>
            <person name="O'Malley M.A."/>
            <person name="Stajich J.E."/>
            <person name="Spatafora J.W."/>
            <person name="Visel A."/>
            <person name="Grigoriev I.V."/>
        </authorList>
    </citation>
    <scope>NUCLEOTIDE SEQUENCE [LARGE SCALE GENOMIC DNA]</scope>
    <source>
        <strain evidence="1 2">NRRL 3301</strain>
    </source>
</reference>
<dbReference type="AlphaFoldDB" id="A0A1X2G591"/>
<proteinExistence type="predicted"/>
<evidence type="ECO:0000313" key="1">
    <source>
        <dbReference type="EMBL" id="ORX45337.1"/>
    </source>
</evidence>
<dbReference type="EMBL" id="MCGT01000043">
    <property type="protein sequence ID" value="ORX45337.1"/>
    <property type="molecule type" value="Genomic_DNA"/>
</dbReference>
<gene>
    <name evidence="1" type="ORF">DM01DRAFT_1174609</name>
</gene>
<name>A0A1X2G591_9FUNG</name>
<dbReference type="Proteomes" id="UP000242146">
    <property type="component" value="Unassembled WGS sequence"/>
</dbReference>
<organism evidence="1 2">
    <name type="scientific">Hesseltinella vesiculosa</name>
    <dbReference type="NCBI Taxonomy" id="101127"/>
    <lineage>
        <taxon>Eukaryota</taxon>
        <taxon>Fungi</taxon>
        <taxon>Fungi incertae sedis</taxon>
        <taxon>Mucoromycota</taxon>
        <taxon>Mucoromycotina</taxon>
        <taxon>Mucoromycetes</taxon>
        <taxon>Mucorales</taxon>
        <taxon>Cunninghamellaceae</taxon>
        <taxon>Hesseltinella</taxon>
    </lineage>
</organism>
<protein>
    <submittedName>
        <fullName evidence="1">Uncharacterized protein</fullName>
    </submittedName>
</protein>
<comment type="caution">
    <text evidence="1">The sequence shown here is derived from an EMBL/GenBank/DDBJ whole genome shotgun (WGS) entry which is preliminary data.</text>
</comment>
<keyword evidence="2" id="KW-1185">Reference proteome</keyword>
<sequence>MQSGAPLTRTVQLPDHQQSTMDVPFIELPPLQQAITTASYHPRAESNTPTRHFELEPSDLDVRLPPFPFVFCPTKPAHQHIDLRDVMACQRAYRCSLSDNYILSLVEIANKHGFTKSAFDDLKSIYPHATDDDLPVSFYRAFKKLGHFYPSPSIKSYCPSCLAHMNPLKRATV</sequence>
<accession>A0A1X2G591</accession>
<evidence type="ECO:0000313" key="2">
    <source>
        <dbReference type="Proteomes" id="UP000242146"/>
    </source>
</evidence>